<dbReference type="EMBL" id="PDEP01000004">
    <property type="protein sequence ID" value="PEN07980.1"/>
    <property type="molecule type" value="Genomic_DNA"/>
</dbReference>
<dbReference type="OrthoDB" id="25954at2"/>
<reference evidence="5 6" key="1">
    <citation type="submission" date="2017-10" db="EMBL/GenBank/DDBJ databases">
        <title>Draft genome of Longimonas halophila.</title>
        <authorList>
            <person name="Goh K.M."/>
            <person name="Shamsir M.S."/>
            <person name="Lim S.W."/>
        </authorList>
    </citation>
    <scope>NUCLEOTIDE SEQUENCE [LARGE SCALE GENOMIC DNA]</scope>
    <source>
        <strain evidence="5 6">KCTC 42399</strain>
    </source>
</reference>
<evidence type="ECO:0000256" key="2">
    <source>
        <dbReference type="ARBA" id="ARBA00022617"/>
    </source>
</evidence>
<evidence type="ECO:0000313" key="6">
    <source>
        <dbReference type="Proteomes" id="UP000221024"/>
    </source>
</evidence>
<keyword evidence="1" id="KW-0813">Transport</keyword>
<dbReference type="InterPro" id="IPR001486">
    <property type="entry name" value="Hemoglobin_trunc"/>
</dbReference>
<keyword evidence="4" id="KW-0408">Iron</keyword>
<evidence type="ECO:0000313" key="5">
    <source>
        <dbReference type="EMBL" id="PEN07980.1"/>
    </source>
</evidence>
<dbReference type="GO" id="GO:0020037">
    <property type="term" value="F:heme binding"/>
    <property type="evidence" value="ECO:0007669"/>
    <property type="project" value="InterPro"/>
</dbReference>
<dbReference type="SUPFAM" id="SSF46458">
    <property type="entry name" value="Globin-like"/>
    <property type="match status" value="1"/>
</dbReference>
<dbReference type="Proteomes" id="UP000221024">
    <property type="component" value="Unassembled WGS sequence"/>
</dbReference>
<dbReference type="CDD" id="cd08916">
    <property type="entry name" value="TrHb3_P"/>
    <property type="match status" value="1"/>
</dbReference>
<dbReference type="AlphaFoldDB" id="A0A2H3NMS8"/>
<keyword evidence="6" id="KW-1185">Reference proteome</keyword>
<evidence type="ECO:0000256" key="3">
    <source>
        <dbReference type="ARBA" id="ARBA00022723"/>
    </source>
</evidence>
<evidence type="ECO:0008006" key="7">
    <source>
        <dbReference type="Google" id="ProtNLM"/>
    </source>
</evidence>
<evidence type="ECO:0000256" key="4">
    <source>
        <dbReference type="ARBA" id="ARBA00023004"/>
    </source>
</evidence>
<dbReference type="GO" id="GO:0019825">
    <property type="term" value="F:oxygen binding"/>
    <property type="evidence" value="ECO:0007669"/>
    <property type="project" value="InterPro"/>
</dbReference>
<accession>A0A2H3NMS8</accession>
<dbReference type="GO" id="GO:0046872">
    <property type="term" value="F:metal ion binding"/>
    <property type="evidence" value="ECO:0007669"/>
    <property type="project" value="UniProtKB-KW"/>
</dbReference>
<dbReference type="InterPro" id="IPR009050">
    <property type="entry name" value="Globin-like_sf"/>
</dbReference>
<gene>
    <name evidence="5" type="ORF">CRI93_05925</name>
</gene>
<dbReference type="InterPro" id="IPR012292">
    <property type="entry name" value="Globin/Proto"/>
</dbReference>
<sequence length="134" mass="15300">MENASESHSDLTTREDVRTVVQAFYHDIAEDPSIGAFFDDVDMQAHVPKLVDFWCSVVFQTGTYRGRPFHAHAALNGLNADHFTRWLDRFESIIDERFAGPNAEQMKSRARHIATIFQSKLGVLRDEDVAERFG</sequence>
<dbReference type="RefSeq" id="WP_098061704.1">
    <property type="nucleotide sequence ID" value="NZ_PDEP01000004.1"/>
</dbReference>
<dbReference type="Gene3D" id="1.10.490.10">
    <property type="entry name" value="Globins"/>
    <property type="match status" value="1"/>
</dbReference>
<comment type="caution">
    <text evidence="5">The sequence shown here is derived from an EMBL/GenBank/DDBJ whole genome shotgun (WGS) entry which is preliminary data.</text>
</comment>
<keyword evidence="2" id="KW-0349">Heme</keyword>
<dbReference type="Pfam" id="PF01152">
    <property type="entry name" value="Bac_globin"/>
    <property type="match status" value="1"/>
</dbReference>
<proteinExistence type="predicted"/>
<evidence type="ECO:0000256" key="1">
    <source>
        <dbReference type="ARBA" id="ARBA00022448"/>
    </source>
</evidence>
<keyword evidence="3" id="KW-0479">Metal-binding</keyword>
<name>A0A2H3NMS8_9BACT</name>
<organism evidence="5 6">
    <name type="scientific">Longimonas halophila</name>
    <dbReference type="NCBI Taxonomy" id="1469170"/>
    <lineage>
        <taxon>Bacteria</taxon>
        <taxon>Pseudomonadati</taxon>
        <taxon>Rhodothermota</taxon>
        <taxon>Rhodothermia</taxon>
        <taxon>Rhodothermales</taxon>
        <taxon>Salisaetaceae</taxon>
        <taxon>Longimonas</taxon>
    </lineage>
</organism>
<protein>
    <recommendedName>
        <fullName evidence="7">Sec-independent protein translocase TatC</fullName>
    </recommendedName>
</protein>